<evidence type="ECO:0000256" key="9">
    <source>
        <dbReference type="PIRSR" id="PIRSR005091-2"/>
    </source>
</evidence>
<feature type="binding site" evidence="10">
    <location>
        <position position="241"/>
    </location>
    <ligand>
        <name>Mn(2+)</name>
        <dbReference type="ChEBI" id="CHEBI:29035"/>
    </ligand>
</feature>
<comment type="caution">
    <text evidence="13">The sequence shown here is derived from an EMBL/GenBank/DDBJ whole genome shotgun (WGS) entry which is preliminary data.</text>
</comment>
<dbReference type="Pfam" id="PF00884">
    <property type="entry name" value="Sulfatase"/>
    <property type="match status" value="1"/>
</dbReference>
<gene>
    <name evidence="13" type="ORF">J7W16_09980</name>
</gene>
<dbReference type="Gene3D" id="3.30.1120.170">
    <property type="match status" value="1"/>
</dbReference>
<dbReference type="GO" id="GO:0005886">
    <property type="term" value="C:plasma membrane"/>
    <property type="evidence" value="ECO:0007669"/>
    <property type="project" value="UniProtKB-SubCell"/>
</dbReference>
<evidence type="ECO:0000256" key="2">
    <source>
        <dbReference type="ARBA" id="ARBA00009983"/>
    </source>
</evidence>
<evidence type="ECO:0000259" key="12">
    <source>
        <dbReference type="Pfam" id="PF00884"/>
    </source>
</evidence>
<evidence type="ECO:0000256" key="1">
    <source>
        <dbReference type="ARBA" id="ARBA00004651"/>
    </source>
</evidence>
<dbReference type="Proteomes" id="UP000678228">
    <property type="component" value="Unassembled WGS sequence"/>
</dbReference>
<feature type="transmembrane region" description="Helical" evidence="11">
    <location>
        <begin position="139"/>
        <end position="159"/>
    </location>
</feature>
<dbReference type="CDD" id="cd16015">
    <property type="entry name" value="LTA_synthase"/>
    <property type="match status" value="1"/>
</dbReference>
<dbReference type="PANTHER" id="PTHR47371">
    <property type="entry name" value="LIPOTEICHOIC ACID SYNTHASE"/>
    <property type="match status" value="1"/>
</dbReference>
<feature type="transmembrane region" description="Helical" evidence="11">
    <location>
        <begin position="59"/>
        <end position="82"/>
    </location>
</feature>
<dbReference type="InterPro" id="IPR017850">
    <property type="entry name" value="Alkaline_phosphatase_core_sf"/>
</dbReference>
<keyword evidence="9" id="KW-0479">Metal-binding</keyword>
<dbReference type="InterPro" id="IPR050448">
    <property type="entry name" value="OpgB/LTA_synthase_biosynth"/>
</dbReference>
<evidence type="ECO:0000313" key="13">
    <source>
        <dbReference type="EMBL" id="MBP3951465.1"/>
    </source>
</evidence>
<dbReference type="InterPro" id="IPR012160">
    <property type="entry name" value="LtaS-like"/>
</dbReference>
<comment type="subcellular location">
    <subcellularLocation>
        <location evidence="1">Cell membrane</location>
        <topology evidence="1">Multi-pass membrane protein</topology>
    </subcellularLocation>
</comment>
<evidence type="ECO:0000313" key="14">
    <source>
        <dbReference type="Proteomes" id="UP000678228"/>
    </source>
</evidence>
<dbReference type="AlphaFoldDB" id="A0A940WZ98"/>
<keyword evidence="4 11" id="KW-0812">Transmembrane</keyword>
<accession>A0A940WZ98</accession>
<feature type="active site" evidence="8">
    <location>
        <position position="283"/>
    </location>
</feature>
<dbReference type="EMBL" id="JAGKSQ010000003">
    <property type="protein sequence ID" value="MBP3951465.1"/>
    <property type="molecule type" value="Genomic_DNA"/>
</dbReference>
<keyword evidence="6 7" id="KW-0472">Membrane</keyword>
<dbReference type="SUPFAM" id="SSF53649">
    <property type="entry name" value="Alkaline phosphatase-like"/>
    <property type="match status" value="1"/>
</dbReference>
<dbReference type="RefSeq" id="WP_210597237.1">
    <property type="nucleotide sequence ID" value="NZ_JAGKSQ010000003.1"/>
</dbReference>
<sequence>MTWLVVFFLWIKTYLVYKLYFNIRSESIFQELLLFINPLSSTLFLIGISFFFKDKLRKIMIVALSILGTTILYINVLFFRFFNDFLTLPVFFQTSNAQDVQGGITELIKFTDLFLMVDIVLIVYLLTKHSISGMKIYKRPALVVMALSVGIFVLNLGLAQIERPQLLTRSFDRELLVKNIGILNFHVYDAVIQSQTKAQRVFADGSEINEIVHYRREQYKKPDMGFYGSIEGKNIIVLSLESLQDFVINEKVNGKEITPFLNDLIDESLYFENFYHQTAQGKTSDSEFLVDNSLFGRDSGAVFFTHSGNEYQALPEELREKGYYTSVMHANNKSFWNRDLMYQSLGYDQFFDINSYEVTEENSIGWGLKDADFFEQSIDLLKQQPQPYYTKFITLTNHFPFELGEEDRFIDEFNSSSGTVNRYFPTVRYMDYAVEQFFKQMKEEGMYENSVFILYGDHYGISDYHNKAMAMYLGKEEITNFDSIQLQKVPLIIHIPGTDPQTIETVSGQIDLKPTILHLLGINTKENIELGSDLLSPERDSFAVLRDGSFISDDTVYTKGICYDKDSGLETESSQCEPYFERATLDLRYSDQIVFGDLLRFYDR</sequence>
<keyword evidence="3 7" id="KW-1003">Cell membrane</keyword>
<evidence type="ECO:0000256" key="4">
    <source>
        <dbReference type="ARBA" id="ARBA00022692"/>
    </source>
</evidence>
<feature type="binding site" evidence="10">
    <location>
        <position position="458"/>
    </location>
    <ligand>
        <name>Mn(2+)</name>
        <dbReference type="ChEBI" id="CHEBI:29035"/>
    </ligand>
</feature>
<dbReference type="PIRSF" id="PIRSF005091">
    <property type="entry name" value="Mmb_sulf_HI1246"/>
    <property type="match status" value="1"/>
</dbReference>
<dbReference type="Gene3D" id="3.40.720.10">
    <property type="entry name" value="Alkaline Phosphatase, subunit A"/>
    <property type="match status" value="1"/>
</dbReference>
<feature type="binding site" evidence="10">
    <location>
        <position position="457"/>
    </location>
    <ligand>
        <name>Mn(2+)</name>
        <dbReference type="ChEBI" id="CHEBI:29035"/>
    </ligand>
</feature>
<keyword evidence="9" id="KW-0464">Manganese</keyword>
<feature type="transmembrane region" description="Helical" evidence="11">
    <location>
        <begin position="107"/>
        <end position="127"/>
    </location>
</feature>
<dbReference type="InterPro" id="IPR000917">
    <property type="entry name" value="Sulfatase_N"/>
</dbReference>
<feature type="transmembrane region" description="Helical" evidence="11">
    <location>
        <begin position="32"/>
        <end position="52"/>
    </location>
</feature>
<dbReference type="PANTHER" id="PTHR47371:SF1">
    <property type="entry name" value="LIPOTEICHOIC ACID SYNTHASE-LIKE YQGS"/>
    <property type="match status" value="1"/>
</dbReference>
<name>A0A940WZ98_9BACI</name>
<evidence type="ECO:0000256" key="8">
    <source>
        <dbReference type="PIRSR" id="PIRSR005091-1"/>
    </source>
</evidence>
<feature type="binding site" evidence="9">
    <location>
        <position position="398"/>
    </location>
    <ligand>
        <name>substrate</name>
    </ligand>
</feature>
<dbReference type="GO" id="GO:0046872">
    <property type="term" value="F:metal ion binding"/>
    <property type="evidence" value="ECO:0007669"/>
    <property type="project" value="UniProtKB-KW"/>
</dbReference>
<feature type="binding site" evidence="10">
    <location>
        <position position="283"/>
    </location>
    <ligand>
        <name>Mn(2+)</name>
        <dbReference type="ChEBI" id="CHEBI:29035"/>
    </ligand>
</feature>
<feature type="domain" description="Sulfatase N-terminal" evidence="12">
    <location>
        <begin position="233"/>
        <end position="522"/>
    </location>
</feature>
<protein>
    <submittedName>
        <fullName evidence="13">LTA synthase family protein</fullName>
    </submittedName>
</protein>
<proteinExistence type="inferred from homology"/>
<evidence type="ECO:0000256" key="3">
    <source>
        <dbReference type="ARBA" id="ARBA00022475"/>
    </source>
</evidence>
<evidence type="ECO:0000256" key="7">
    <source>
        <dbReference type="PIRNR" id="PIRNR005091"/>
    </source>
</evidence>
<keyword evidence="14" id="KW-1185">Reference proteome</keyword>
<evidence type="ECO:0000256" key="5">
    <source>
        <dbReference type="ARBA" id="ARBA00022989"/>
    </source>
</evidence>
<evidence type="ECO:0000256" key="11">
    <source>
        <dbReference type="SAM" id="Phobius"/>
    </source>
</evidence>
<reference evidence="13" key="1">
    <citation type="submission" date="2021-03" db="EMBL/GenBank/DDBJ databases">
        <title>Bacillus suaedae sp. nov., isolated from Suaeda aralocaspica.</title>
        <authorList>
            <person name="Lei R.F.R."/>
        </authorList>
    </citation>
    <scope>NUCLEOTIDE SEQUENCE</scope>
    <source>
        <strain evidence="13">YZJH907-2</strain>
    </source>
</reference>
<evidence type="ECO:0000256" key="6">
    <source>
        <dbReference type="ARBA" id="ARBA00023136"/>
    </source>
</evidence>
<evidence type="ECO:0000256" key="10">
    <source>
        <dbReference type="PIRSR" id="PIRSR005091-3"/>
    </source>
</evidence>
<organism evidence="13 14">
    <name type="scientific">Halalkalibacter suaedae</name>
    <dbReference type="NCBI Taxonomy" id="2822140"/>
    <lineage>
        <taxon>Bacteria</taxon>
        <taxon>Bacillati</taxon>
        <taxon>Bacillota</taxon>
        <taxon>Bacilli</taxon>
        <taxon>Bacillales</taxon>
        <taxon>Bacillaceae</taxon>
        <taxon>Halalkalibacter</taxon>
    </lineage>
</organism>
<keyword evidence="5 11" id="KW-1133">Transmembrane helix</keyword>
<comment type="similarity">
    <text evidence="2 7">Belongs to the LTA synthase family.</text>
</comment>